<accession>A0A5S5DLN0</accession>
<name>A0A5S5DLN0_9SPHI</name>
<dbReference type="AlphaFoldDB" id="A0A5S5DLN0"/>
<evidence type="ECO:0000313" key="8">
    <source>
        <dbReference type="Proteomes" id="UP000325105"/>
    </source>
</evidence>
<sequence length="127" mass="13861">MQTLVLTVAGVYGTLAIVLGAFGAHALKKILPEEKLSSFEVGVRYQMYAALALLITGYHLNFDLAVARWAFYGLSIGTLLFSGSIYLLSLAAYWKVRLRFLGPITPIGGLLMIIGWISLMVSFLTNS</sequence>
<evidence type="ECO:0000256" key="2">
    <source>
        <dbReference type="ARBA" id="ARBA00009694"/>
    </source>
</evidence>
<gene>
    <name evidence="7" type="ORF">BC792_10462</name>
</gene>
<evidence type="ECO:0000256" key="4">
    <source>
        <dbReference type="ARBA" id="ARBA00022989"/>
    </source>
</evidence>
<comment type="caution">
    <text evidence="7">The sequence shown here is derived from an EMBL/GenBank/DDBJ whole genome shotgun (WGS) entry which is preliminary data.</text>
</comment>
<dbReference type="EMBL" id="VNHX01000004">
    <property type="protein sequence ID" value="TYP96840.1"/>
    <property type="molecule type" value="Genomic_DNA"/>
</dbReference>
<dbReference type="RefSeq" id="WP_148907767.1">
    <property type="nucleotide sequence ID" value="NZ_VNHX01000004.1"/>
</dbReference>
<dbReference type="Pfam" id="PF04241">
    <property type="entry name" value="DUF423"/>
    <property type="match status" value="1"/>
</dbReference>
<dbReference type="OrthoDB" id="9802121at2"/>
<evidence type="ECO:0000256" key="5">
    <source>
        <dbReference type="ARBA" id="ARBA00023136"/>
    </source>
</evidence>
<evidence type="ECO:0000256" key="1">
    <source>
        <dbReference type="ARBA" id="ARBA00004141"/>
    </source>
</evidence>
<keyword evidence="4 6" id="KW-1133">Transmembrane helix</keyword>
<evidence type="ECO:0000313" key="7">
    <source>
        <dbReference type="EMBL" id="TYP96840.1"/>
    </source>
</evidence>
<dbReference type="PANTHER" id="PTHR43461">
    <property type="entry name" value="TRANSMEMBRANE PROTEIN 256"/>
    <property type="match status" value="1"/>
</dbReference>
<comment type="subcellular location">
    <subcellularLocation>
        <location evidence="1">Membrane</location>
        <topology evidence="1">Multi-pass membrane protein</topology>
    </subcellularLocation>
</comment>
<comment type="similarity">
    <text evidence="2">Belongs to the UPF0382 family.</text>
</comment>
<keyword evidence="3 6" id="KW-0812">Transmembrane</keyword>
<evidence type="ECO:0000256" key="6">
    <source>
        <dbReference type="SAM" id="Phobius"/>
    </source>
</evidence>
<dbReference type="InterPro" id="IPR006696">
    <property type="entry name" value="DUF423"/>
</dbReference>
<keyword evidence="8" id="KW-1185">Reference proteome</keyword>
<dbReference type="PANTHER" id="PTHR43461:SF1">
    <property type="entry name" value="TRANSMEMBRANE PROTEIN 256"/>
    <property type="match status" value="1"/>
</dbReference>
<dbReference type="GO" id="GO:0005886">
    <property type="term" value="C:plasma membrane"/>
    <property type="evidence" value="ECO:0007669"/>
    <property type="project" value="TreeGrafter"/>
</dbReference>
<dbReference type="Proteomes" id="UP000325105">
    <property type="component" value="Unassembled WGS sequence"/>
</dbReference>
<feature type="transmembrane region" description="Helical" evidence="6">
    <location>
        <begin position="100"/>
        <end position="124"/>
    </location>
</feature>
<reference evidence="7 8" key="1">
    <citation type="submission" date="2019-07" db="EMBL/GenBank/DDBJ databases">
        <title>Genomic Encyclopedia of Archaeal and Bacterial Type Strains, Phase II (KMG-II): from individual species to whole genera.</title>
        <authorList>
            <person name="Goeker M."/>
        </authorList>
    </citation>
    <scope>NUCLEOTIDE SEQUENCE [LARGE SCALE GENOMIC DNA]</scope>
    <source>
        <strain evidence="7 8">DSM 18850</strain>
    </source>
</reference>
<feature type="transmembrane region" description="Helical" evidence="6">
    <location>
        <begin position="45"/>
        <end position="62"/>
    </location>
</feature>
<feature type="transmembrane region" description="Helical" evidence="6">
    <location>
        <begin position="69"/>
        <end position="94"/>
    </location>
</feature>
<protein>
    <submittedName>
        <fullName evidence="7">Uncharacterized membrane protein YgdD (TMEM256/DUF423 family)</fullName>
    </submittedName>
</protein>
<proteinExistence type="inferred from homology"/>
<keyword evidence="5 6" id="KW-0472">Membrane</keyword>
<evidence type="ECO:0000256" key="3">
    <source>
        <dbReference type="ARBA" id="ARBA00022692"/>
    </source>
</evidence>
<organism evidence="7 8">
    <name type="scientific">Sphingobacterium allocomposti</name>
    <dbReference type="NCBI Taxonomy" id="415956"/>
    <lineage>
        <taxon>Bacteria</taxon>
        <taxon>Pseudomonadati</taxon>
        <taxon>Bacteroidota</taxon>
        <taxon>Sphingobacteriia</taxon>
        <taxon>Sphingobacteriales</taxon>
        <taxon>Sphingobacteriaceae</taxon>
        <taxon>Sphingobacterium</taxon>
    </lineage>
</organism>